<dbReference type="Gene3D" id="1.20.1250.20">
    <property type="entry name" value="MFS general substrate transporter like domains"/>
    <property type="match status" value="2"/>
</dbReference>
<keyword evidence="6 8" id="KW-0472">Membrane</keyword>
<feature type="transmembrane region" description="Helical" evidence="8">
    <location>
        <begin position="62"/>
        <end position="80"/>
    </location>
</feature>
<dbReference type="GO" id="GO:0005351">
    <property type="term" value="F:carbohydrate:proton symporter activity"/>
    <property type="evidence" value="ECO:0007669"/>
    <property type="project" value="TreeGrafter"/>
</dbReference>
<comment type="caution">
    <text evidence="10">The sequence shown here is derived from an EMBL/GenBank/DDBJ whole genome shotgun (WGS) entry which is preliminary data.</text>
</comment>
<dbReference type="InterPro" id="IPR005829">
    <property type="entry name" value="Sugar_transporter_CS"/>
</dbReference>
<evidence type="ECO:0000256" key="8">
    <source>
        <dbReference type="SAM" id="Phobius"/>
    </source>
</evidence>
<comment type="catalytic activity">
    <reaction evidence="7">
        <text>myo-inositol(out) + H(+)(out) = myo-inositol(in) + H(+)(in)</text>
        <dbReference type="Rhea" id="RHEA:60364"/>
        <dbReference type="ChEBI" id="CHEBI:15378"/>
        <dbReference type="ChEBI" id="CHEBI:17268"/>
    </reaction>
</comment>
<evidence type="ECO:0000256" key="7">
    <source>
        <dbReference type="ARBA" id="ARBA00049119"/>
    </source>
</evidence>
<dbReference type="InterPro" id="IPR036259">
    <property type="entry name" value="MFS_trans_sf"/>
</dbReference>
<feature type="transmembrane region" description="Helical" evidence="8">
    <location>
        <begin position="122"/>
        <end position="143"/>
    </location>
</feature>
<dbReference type="AlphaFoldDB" id="A0AAW0B7P5"/>
<name>A0AAW0B7P5_9AGAR</name>
<feature type="transmembrane region" description="Helical" evidence="8">
    <location>
        <begin position="430"/>
        <end position="450"/>
    </location>
</feature>
<evidence type="ECO:0000256" key="2">
    <source>
        <dbReference type="ARBA" id="ARBA00010992"/>
    </source>
</evidence>
<dbReference type="PANTHER" id="PTHR48022:SF23">
    <property type="entry name" value="MAJOR FACILITATOR SUPERFAMILY (MFS) PROFILE DOMAIN-CONTAINING PROTEIN"/>
    <property type="match status" value="1"/>
</dbReference>
<dbReference type="PROSITE" id="PS50850">
    <property type="entry name" value="MFS"/>
    <property type="match status" value="1"/>
</dbReference>
<feature type="transmembrane region" description="Helical" evidence="8">
    <location>
        <begin position="12"/>
        <end position="42"/>
    </location>
</feature>
<accession>A0AAW0B7P5</accession>
<keyword evidence="3" id="KW-0813">Transport</keyword>
<evidence type="ECO:0000256" key="5">
    <source>
        <dbReference type="ARBA" id="ARBA00022989"/>
    </source>
</evidence>
<evidence type="ECO:0000256" key="3">
    <source>
        <dbReference type="ARBA" id="ARBA00022448"/>
    </source>
</evidence>
<proteinExistence type="inferred from homology"/>
<evidence type="ECO:0000313" key="11">
    <source>
        <dbReference type="Proteomes" id="UP001383192"/>
    </source>
</evidence>
<reference evidence="10 11" key="1">
    <citation type="submission" date="2024-01" db="EMBL/GenBank/DDBJ databases">
        <title>A draft genome for a cacao thread blight-causing isolate of Paramarasmius palmivorus.</title>
        <authorList>
            <person name="Baruah I.K."/>
            <person name="Bukari Y."/>
            <person name="Amoako-Attah I."/>
            <person name="Meinhardt L.W."/>
            <person name="Bailey B.A."/>
            <person name="Cohen S.P."/>
        </authorList>
    </citation>
    <scope>NUCLEOTIDE SEQUENCE [LARGE SCALE GENOMIC DNA]</scope>
    <source>
        <strain evidence="10 11">GH-12</strain>
    </source>
</reference>
<dbReference type="PROSITE" id="PS00216">
    <property type="entry name" value="SUGAR_TRANSPORT_1"/>
    <property type="match status" value="1"/>
</dbReference>
<evidence type="ECO:0000256" key="4">
    <source>
        <dbReference type="ARBA" id="ARBA00022692"/>
    </source>
</evidence>
<feature type="transmembrane region" description="Helical" evidence="8">
    <location>
        <begin position="399"/>
        <end position="418"/>
    </location>
</feature>
<gene>
    <name evidence="10" type="ORF">VNI00_017065</name>
</gene>
<comment type="subcellular location">
    <subcellularLocation>
        <location evidence="1">Membrane</location>
        <topology evidence="1">Multi-pass membrane protein</topology>
    </subcellularLocation>
</comment>
<comment type="similarity">
    <text evidence="2">Belongs to the major facilitator superfamily. Sugar transporter (TC 2.A.1.1) family.</text>
</comment>
<feature type="transmembrane region" description="Helical" evidence="8">
    <location>
        <begin position="321"/>
        <end position="341"/>
    </location>
</feature>
<evidence type="ECO:0000259" key="9">
    <source>
        <dbReference type="PROSITE" id="PS50850"/>
    </source>
</evidence>
<sequence length="519" mass="56707">MSKESIFVNIRVYWLAFVVYWGIVLFGYDTGVGGGVVGNAYFQEHFGMRPGGEKDQDRIDEVSSIVVSVLQAGAFFGALSSAPVSARIGRKYTLVTFSTIFAVGAILTTIAESPKNGLDLIYAGRVISGYGIGAISAVAPAFVSECSPKEVRGRITGLFQIMVAIGVMISYFVNCELPLIPNPLTIALTALLDGIGIHMQTGVDIWRVPFGLQLESPRWLASVERKEEALHNLAYLRKKPISDDGVLSEMAEIEAAIDEERELETWSGQNSVNYYAPQIFESIGYTGTKNSLLASGIYGVVKVVFTALFIFFGVESLGRKLSFIISAFGMGSLFFIIGAILKTHPPPKLVDPNNPPSPPPASQAMAAMMYIYVCFYSMGWGPLPWVYVSDIFPTRTRHYGLALASSSQWLFNFVVSKVTPELVTHLGYKIFFMFAAINIGGMGTFSLLIPETKGRSLEDMDVIFGAISQAERNAAIARAQKGVLIVILSYPHRSSLENALELDQEVNDVRSDSRSDQKV</sequence>
<dbReference type="SUPFAM" id="SSF103473">
    <property type="entry name" value="MFS general substrate transporter"/>
    <property type="match status" value="1"/>
</dbReference>
<dbReference type="PANTHER" id="PTHR48022">
    <property type="entry name" value="PLASTIDIC GLUCOSE TRANSPORTER 4"/>
    <property type="match status" value="1"/>
</dbReference>
<dbReference type="PRINTS" id="PR00171">
    <property type="entry name" value="SUGRTRNSPORT"/>
</dbReference>
<feature type="domain" description="Major facilitator superfamily (MFS) profile" evidence="9">
    <location>
        <begin position="15"/>
        <end position="453"/>
    </location>
</feature>
<feature type="transmembrane region" description="Helical" evidence="8">
    <location>
        <begin position="92"/>
        <end position="110"/>
    </location>
</feature>
<protein>
    <recommendedName>
        <fullName evidence="9">Major facilitator superfamily (MFS) profile domain-containing protein</fullName>
    </recommendedName>
</protein>
<dbReference type="InterPro" id="IPR005828">
    <property type="entry name" value="MFS_sugar_transport-like"/>
</dbReference>
<evidence type="ECO:0000256" key="1">
    <source>
        <dbReference type="ARBA" id="ARBA00004141"/>
    </source>
</evidence>
<feature type="transmembrane region" description="Helical" evidence="8">
    <location>
        <begin position="292"/>
        <end position="314"/>
    </location>
</feature>
<keyword evidence="11" id="KW-1185">Reference proteome</keyword>
<dbReference type="Pfam" id="PF00083">
    <property type="entry name" value="Sugar_tr"/>
    <property type="match status" value="1"/>
</dbReference>
<keyword evidence="5 8" id="KW-1133">Transmembrane helix</keyword>
<organism evidence="10 11">
    <name type="scientific">Paramarasmius palmivorus</name>
    <dbReference type="NCBI Taxonomy" id="297713"/>
    <lineage>
        <taxon>Eukaryota</taxon>
        <taxon>Fungi</taxon>
        <taxon>Dikarya</taxon>
        <taxon>Basidiomycota</taxon>
        <taxon>Agaricomycotina</taxon>
        <taxon>Agaricomycetes</taxon>
        <taxon>Agaricomycetidae</taxon>
        <taxon>Agaricales</taxon>
        <taxon>Marasmiineae</taxon>
        <taxon>Marasmiaceae</taxon>
        <taxon>Paramarasmius</taxon>
    </lineage>
</organism>
<dbReference type="GO" id="GO:0016020">
    <property type="term" value="C:membrane"/>
    <property type="evidence" value="ECO:0007669"/>
    <property type="project" value="UniProtKB-SubCell"/>
</dbReference>
<keyword evidence="4 8" id="KW-0812">Transmembrane</keyword>
<dbReference type="Proteomes" id="UP001383192">
    <property type="component" value="Unassembled WGS sequence"/>
</dbReference>
<dbReference type="InterPro" id="IPR020846">
    <property type="entry name" value="MFS_dom"/>
</dbReference>
<evidence type="ECO:0000313" key="10">
    <source>
        <dbReference type="EMBL" id="KAK7022031.1"/>
    </source>
</evidence>
<dbReference type="InterPro" id="IPR003663">
    <property type="entry name" value="Sugar/inositol_transpt"/>
</dbReference>
<feature type="transmembrane region" description="Helical" evidence="8">
    <location>
        <begin position="361"/>
        <end position="387"/>
    </location>
</feature>
<feature type="transmembrane region" description="Helical" evidence="8">
    <location>
        <begin position="155"/>
        <end position="173"/>
    </location>
</feature>
<evidence type="ECO:0000256" key="6">
    <source>
        <dbReference type="ARBA" id="ARBA00023136"/>
    </source>
</evidence>
<dbReference type="InterPro" id="IPR050360">
    <property type="entry name" value="MFS_Sugar_Transporters"/>
</dbReference>
<dbReference type="EMBL" id="JAYKXP010000154">
    <property type="protein sequence ID" value="KAK7022031.1"/>
    <property type="molecule type" value="Genomic_DNA"/>
</dbReference>